<accession>A0A4R7P9V6</accession>
<dbReference type="CDD" id="cd03241">
    <property type="entry name" value="ABC_RecN"/>
    <property type="match status" value="2"/>
</dbReference>
<dbReference type="RefSeq" id="WP_133879436.1">
    <property type="nucleotide sequence ID" value="NZ_MWIN01000023.1"/>
</dbReference>
<proteinExistence type="inferred from homology"/>
<keyword evidence="5 9" id="KW-0227">DNA damage</keyword>
<dbReference type="Gene3D" id="3.40.50.300">
    <property type="entry name" value="P-loop containing nucleotide triphosphate hydrolases"/>
    <property type="match status" value="2"/>
</dbReference>
<evidence type="ECO:0000256" key="6">
    <source>
        <dbReference type="ARBA" id="ARBA00022840"/>
    </source>
</evidence>
<evidence type="ECO:0000313" key="12">
    <source>
        <dbReference type="Proteomes" id="UP000295341"/>
    </source>
</evidence>
<keyword evidence="12" id="KW-1185">Reference proteome</keyword>
<dbReference type="PANTHER" id="PTHR11059">
    <property type="entry name" value="DNA REPAIR PROTEIN RECN"/>
    <property type="match status" value="1"/>
</dbReference>
<evidence type="ECO:0000256" key="1">
    <source>
        <dbReference type="ARBA" id="ARBA00003618"/>
    </source>
</evidence>
<evidence type="ECO:0000313" key="11">
    <source>
        <dbReference type="EMBL" id="TDU30795.1"/>
    </source>
</evidence>
<evidence type="ECO:0000256" key="4">
    <source>
        <dbReference type="ARBA" id="ARBA00022741"/>
    </source>
</evidence>
<comment type="function">
    <text evidence="1 9">May be involved in recombinational repair of damaged DNA.</text>
</comment>
<dbReference type="PANTHER" id="PTHR11059:SF0">
    <property type="entry name" value="DNA REPAIR PROTEIN RECN"/>
    <property type="match status" value="1"/>
</dbReference>
<dbReference type="GO" id="GO:0006310">
    <property type="term" value="P:DNA recombination"/>
    <property type="evidence" value="ECO:0007669"/>
    <property type="project" value="InterPro"/>
</dbReference>
<feature type="domain" description="RecF/RecN/SMC N-terminal" evidence="10">
    <location>
        <begin position="1"/>
        <end position="513"/>
    </location>
</feature>
<evidence type="ECO:0000259" key="10">
    <source>
        <dbReference type="Pfam" id="PF02463"/>
    </source>
</evidence>
<evidence type="ECO:0000256" key="5">
    <source>
        <dbReference type="ARBA" id="ARBA00022763"/>
    </source>
</evidence>
<keyword evidence="6" id="KW-0067">ATP-binding</keyword>
<evidence type="ECO:0000256" key="7">
    <source>
        <dbReference type="ARBA" id="ARBA00023204"/>
    </source>
</evidence>
<name>A0A4R7P9V6_9GAMM</name>
<keyword evidence="4" id="KW-0547">Nucleotide-binding</keyword>
<dbReference type="PIRSF" id="PIRSF003128">
    <property type="entry name" value="RecN"/>
    <property type="match status" value="1"/>
</dbReference>
<reference evidence="11 12" key="1">
    <citation type="submission" date="2019-03" db="EMBL/GenBank/DDBJ databases">
        <title>Genomic Encyclopedia of Type Strains, Phase IV (KMG-IV): sequencing the most valuable type-strain genomes for metagenomic binning, comparative biology and taxonomic classification.</title>
        <authorList>
            <person name="Goeker M."/>
        </authorList>
    </citation>
    <scope>NUCLEOTIDE SEQUENCE [LARGE SCALE GENOMIC DNA]</scope>
    <source>
        <strain evidence="11 12">DSM 26377</strain>
    </source>
</reference>
<dbReference type="FunFam" id="3.40.50.300:FF:000319">
    <property type="entry name" value="DNA repair protein RecN"/>
    <property type="match status" value="1"/>
</dbReference>
<sequence>MLEQLQIRNLATIEALTLELEPGFTVLSGETGAGKSILIDALGLVLGTRADPALVRGGSDRADITASFRIEKNSSAAQWLEESALTDESDPTQCLVRRVLQSEGRARAFVNGTAVAAGSLRELGERLIDVYGQNESHSLRLPDVQRQMLDGYGGLADLVREVAARAAEWQALEEEIERTRQAAARDPAQIELLRHQVRELDALGLKPNEVGDIADEHKRLANGGRLMQDGGAVQEQLYGGDGAAHDQLSASLGTLRTLSALHAGFADVESLVESAQTQVREAADTLRRLLDKLDLDPQRLVEVEARMAAIHDLARKHRVRSEELPSRLDALRVELDEAEAAGGRVDVLLAKQAAVLSAYRDSAQKLGKARRKCATRYGESVSARVRELGMPNARFEVRIEAANRKRPSAIGEDDLCFDFSANPGQPPRPLAKVASGGELSRVSLALQVVAQQDGGAPTMIFDEVDAGIGGAVAESVGNQLRALGKHRQVLCVTHLGQVAACAQQHLAVAKSVKGNQTYTNVEPLDAKARVTELARMIGGKSTTAASEAMARELLKSAQKG</sequence>
<dbReference type="NCBIfam" id="TIGR00634">
    <property type="entry name" value="recN"/>
    <property type="match status" value="1"/>
</dbReference>
<dbReference type="NCBIfam" id="NF008121">
    <property type="entry name" value="PRK10869.1"/>
    <property type="match status" value="1"/>
</dbReference>
<dbReference type="GO" id="GO:0043590">
    <property type="term" value="C:bacterial nucleoid"/>
    <property type="evidence" value="ECO:0007669"/>
    <property type="project" value="TreeGrafter"/>
</dbReference>
<dbReference type="EMBL" id="SOBT01000008">
    <property type="protein sequence ID" value="TDU30795.1"/>
    <property type="molecule type" value="Genomic_DNA"/>
</dbReference>
<evidence type="ECO:0000256" key="8">
    <source>
        <dbReference type="ARBA" id="ARBA00033408"/>
    </source>
</evidence>
<organism evidence="11 12">
    <name type="scientific">Panacagrimonas perspica</name>
    <dbReference type="NCBI Taxonomy" id="381431"/>
    <lineage>
        <taxon>Bacteria</taxon>
        <taxon>Pseudomonadati</taxon>
        <taxon>Pseudomonadota</taxon>
        <taxon>Gammaproteobacteria</taxon>
        <taxon>Nevskiales</taxon>
        <taxon>Nevskiaceae</taxon>
        <taxon>Panacagrimonas</taxon>
    </lineage>
</organism>
<evidence type="ECO:0000256" key="3">
    <source>
        <dbReference type="ARBA" id="ARBA00021315"/>
    </source>
</evidence>
<evidence type="ECO:0000256" key="2">
    <source>
        <dbReference type="ARBA" id="ARBA00009441"/>
    </source>
</evidence>
<dbReference type="FunFam" id="3.40.50.300:FF:000356">
    <property type="entry name" value="DNA repair protein RecN"/>
    <property type="match status" value="1"/>
</dbReference>
<dbReference type="InterPro" id="IPR027417">
    <property type="entry name" value="P-loop_NTPase"/>
</dbReference>
<comment type="caution">
    <text evidence="11">The sequence shown here is derived from an EMBL/GenBank/DDBJ whole genome shotgun (WGS) entry which is preliminary data.</text>
</comment>
<dbReference type="OrthoDB" id="9806954at2"/>
<comment type="similarity">
    <text evidence="2 9">Belongs to the RecN family.</text>
</comment>
<dbReference type="AlphaFoldDB" id="A0A4R7P9V6"/>
<dbReference type="InterPro" id="IPR004604">
    <property type="entry name" value="DNA_recomb/repair_RecN"/>
</dbReference>
<dbReference type="Pfam" id="PF02463">
    <property type="entry name" value="SMC_N"/>
    <property type="match status" value="1"/>
</dbReference>
<protein>
    <recommendedName>
        <fullName evidence="3 9">DNA repair protein RecN</fullName>
    </recommendedName>
    <alternativeName>
        <fullName evidence="8 9">Recombination protein N</fullName>
    </alternativeName>
</protein>
<dbReference type="InterPro" id="IPR003395">
    <property type="entry name" value="RecF/RecN/SMC_N"/>
</dbReference>
<dbReference type="GO" id="GO:0006281">
    <property type="term" value="P:DNA repair"/>
    <property type="evidence" value="ECO:0007669"/>
    <property type="project" value="UniProtKB-KW"/>
</dbReference>
<dbReference type="SUPFAM" id="SSF52540">
    <property type="entry name" value="P-loop containing nucleoside triphosphate hydrolases"/>
    <property type="match status" value="1"/>
</dbReference>
<evidence type="ECO:0000256" key="9">
    <source>
        <dbReference type="PIRNR" id="PIRNR003128"/>
    </source>
</evidence>
<dbReference type="Proteomes" id="UP000295341">
    <property type="component" value="Unassembled WGS sequence"/>
</dbReference>
<gene>
    <name evidence="11" type="ORF">DFR24_0151</name>
</gene>
<keyword evidence="7 9" id="KW-0234">DNA repair</keyword>
<dbReference type="GO" id="GO:0009432">
    <property type="term" value="P:SOS response"/>
    <property type="evidence" value="ECO:0007669"/>
    <property type="project" value="TreeGrafter"/>
</dbReference>
<dbReference type="GO" id="GO:0005524">
    <property type="term" value="F:ATP binding"/>
    <property type="evidence" value="ECO:0007669"/>
    <property type="project" value="UniProtKB-KW"/>
</dbReference>